<dbReference type="AlphaFoldDB" id="A0A1I4ZDH8"/>
<dbReference type="Proteomes" id="UP000198599">
    <property type="component" value="Unassembled WGS sequence"/>
</dbReference>
<gene>
    <name evidence="1" type="ORF">SAMN04487859_103139</name>
</gene>
<keyword evidence="2" id="KW-1185">Reference proteome</keyword>
<dbReference type="RefSeq" id="WP_092834405.1">
    <property type="nucleotide sequence ID" value="NZ_FOVP01000003.1"/>
</dbReference>
<name>A0A1I4ZDH8_9RHOB</name>
<dbReference type="STRING" id="1005928.SAMN04487859_103139"/>
<protein>
    <submittedName>
        <fullName evidence="1">Uncharacterized protein</fullName>
    </submittedName>
</protein>
<reference evidence="2" key="1">
    <citation type="submission" date="2016-10" db="EMBL/GenBank/DDBJ databases">
        <authorList>
            <person name="Varghese N."/>
            <person name="Submissions S."/>
        </authorList>
    </citation>
    <scope>NUCLEOTIDE SEQUENCE [LARGE SCALE GENOMIC DNA]</scope>
    <source>
        <strain evidence="2">DSM 28463</strain>
    </source>
</reference>
<organism evidence="1 2">
    <name type="scientific">Roseovarius lutimaris</name>
    <dbReference type="NCBI Taxonomy" id="1005928"/>
    <lineage>
        <taxon>Bacteria</taxon>
        <taxon>Pseudomonadati</taxon>
        <taxon>Pseudomonadota</taxon>
        <taxon>Alphaproteobacteria</taxon>
        <taxon>Rhodobacterales</taxon>
        <taxon>Roseobacteraceae</taxon>
        <taxon>Roseovarius</taxon>
    </lineage>
</organism>
<dbReference type="OrthoDB" id="7735240at2"/>
<evidence type="ECO:0000313" key="2">
    <source>
        <dbReference type="Proteomes" id="UP000198599"/>
    </source>
</evidence>
<dbReference type="EMBL" id="FOVP01000003">
    <property type="protein sequence ID" value="SFN48258.1"/>
    <property type="molecule type" value="Genomic_DNA"/>
</dbReference>
<evidence type="ECO:0000313" key="1">
    <source>
        <dbReference type="EMBL" id="SFN48258.1"/>
    </source>
</evidence>
<sequence length="402" mass="42875">MSQPHDIGTRPPEDAVVVMLASDGVTVPGAQAVIEAFCDSPKRLSVVLVSPPAEAGALAQRFPRAFVHKARPGLTLAQLRARAMLSIEAAAPAHRPALIKRAIRRGLPVFGLASEGLQSGSTDHPLTALSQSARDGLPEHGDVAMIADHLISAMGFERGDGPVLGALSRGAQRLMRGRARTLFSPLVRRIASRDALCAQLNQPQVIMCLGNGPTSADPRLETLAHDALFRVNHQWMQDGYMTRADVLFAGVKRSMRAAGPTLVGVASRRKEEALLGARLLTPWRGRLSYVVVEDIADLGSSLQGHPRPTTGAVMLAAAIALAPRRLIVAGMDMFADKAGAYPGRTTAVNAYTAAHDRQTDEGFIRAHLARYEGEIMTLSPAFSELAHSVADSRFTLVDPPQA</sequence>
<accession>A0A1I4ZDH8</accession>
<proteinExistence type="predicted"/>